<reference evidence="1 2" key="1">
    <citation type="submission" date="2021-02" db="EMBL/GenBank/DDBJ databases">
        <title>Activity-based single-cell genomes from oceanic crustal fluid captures similar information to metagenomic and metatranscriptomic surveys with orders of magnitude less sampling.</title>
        <authorList>
            <person name="D'Angelo T.S."/>
            <person name="Orcutt B.N."/>
        </authorList>
    </citation>
    <scope>NUCLEOTIDE SEQUENCE [LARGE SCALE GENOMIC DNA]</scope>
    <source>
        <strain evidence="1">AH-315-G07</strain>
    </source>
</reference>
<protein>
    <submittedName>
        <fullName evidence="1">Uncharacterized protein</fullName>
    </submittedName>
</protein>
<proteinExistence type="predicted"/>
<comment type="caution">
    <text evidence="1">The sequence shown here is derived from an EMBL/GenBank/DDBJ whole genome shotgun (WGS) entry which is preliminary data.</text>
</comment>
<name>A0ABS3AQF5_9BACT</name>
<dbReference type="Proteomes" id="UP000722121">
    <property type="component" value="Unassembled WGS sequence"/>
</dbReference>
<evidence type="ECO:0000313" key="1">
    <source>
        <dbReference type="EMBL" id="MBN4066553.1"/>
    </source>
</evidence>
<evidence type="ECO:0000313" key="2">
    <source>
        <dbReference type="Proteomes" id="UP000722121"/>
    </source>
</evidence>
<keyword evidence="2" id="KW-1185">Reference proteome</keyword>
<dbReference type="EMBL" id="JAFITR010000006">
    <property type="protein sequence ID" value="MBN4066553.1"/>
    <property type="molecule type" value="Genomic_DNA"/>
</dbReference>
<gene>
    <name evidence="1" type="ORF">JYU14_00525</name>
</gene>
<accession>A0ABS3AQF5</accession>
<sequence>MEKGEKGAALTAALLQQAHGKVDEALLECLPTNDRKAIAICLSISSTPSNFLARRNQTITAIDTSWFALLLKQWPQSLHPVVLGCLPKKKAKELTKQEGLSIKPSQLAPIAKAYFTSLIFSPMLSGYSPPVEVLSQGKFAILLKAGKKALVKIVEFLAMNDVAQEMKKVVDKEVWQKLSTIIQGAKEDFFRLCMQRKSKLSLEPLNLKKWQGDNDALVEQLLERGFQRLGIALSQEHPSFLWKISRTLDQATGEKLLNYSSHAKSYAKKPGLIDTAGKDLLFVVNWMEQGG</sequence>
<organism evidence="1 2">
    <name type="scientific">Simkania negevensis</name>
    <dbReference type="NCBI Taxonomy" id="83561"/>
    <lineage>
        <taxon>Bacteria</taxon>
        <taxon>Pseudomonadati</taxon>
        <taxon>Chlamydiota</taxon>
        <taxon>Chlamydiia</taxon>
        <taxon>Parachlamydiales</taxon>
        <taxon>Simkaniaceae</taxon>
        <taxon>Simkania</taxon>
    </lineage>
</organism>